<dbReference type="SMART" id="SM00567">
    <property type="entry name" value="EZ_HEAT"/>
    <property type="match status" value="4"/>
</dbReference>
<accession>B8GKK5</accession>
<dbReference type="RefSeq" id="WP_012617207.1">
    <property type="nucleotide sequence ID" value="NC_011832.1"/>
</dbReference>
<dbReference type="GeneID" id="7271931"/>
<keyword evidence="2" id="KW-1185">Reference proteome</keyword>
<dbReference type="eggNOG" id="arCOG07476">
    <property type="taxonomic scope" value="Archaea"/>
</dbReference>
<dbReference type="Gene3D" id="1.25.10.10">
    <property type="entry name" value="Leucine-rich Repeat Variant"/>
    <property type="match status" value="1"/>
</dbReference>
<organism evidence="1 2">
    <name type="scientific">Methanosphaerula palustris (strain ATCC BAA-1556 / DSM 19958 / E1-9c)</name>
    <dbReference type="NCBI Taxonomy" id="521011"/>
    <lineage>
        <taxon>Archaea</taxon>
        <taxon>Methanobacteriati</taxon>
        <taxon>Methanobacteriota</taxon>
        <taxon>Stenosarchaea group</taxon>
        <taxon>Methanomicrobia</taxon>
        <taxon>Methanomicrobiales</taxon>
        <taxon>Methanoregulaceae</taxon>
        <taxon>Methanosphaerula</taxon>
    </lineage>
</organism>
<dbReference type="Proteomes" id="UP000002457">
    <property type="component" value="Chromosome"/>
</dbReference>
<evidence type="ECO:0000313" key="1">
    <source>
        <dbReference type="EMBL" id="ACL15888.1"/>
    </source>
</evidence>
<evidence type="ECO:0000313" key="2">
    <source>
        <dbReference type="Proteomes" id="UP000002457"/>
    </source>
</evidence>
<dbReference type="EMBL" id="CP001338">
    <property type="protein sequence ID" value="ACL15888.1"/>
    <property type="molecule type" value="Genomic_DNA"/>
</dbReference>
<dbReference type="PANTHER" id="PTHR12697:SF5">
    <property type="entry name" value="DEOXYHYPUSINE HYDROXYLASE"/>
    <property type="match status" value="1"/>
</dbReference>
<dbReference type="KEGG" id="mpl:Mpal_0515"/>
<dbReference type="HOGENOM" id="CLU_101012_1_1_2"/>
<dbReference type="GO" id="GO:0016829">
    <property type="term" value="F:lyase activity"/>
    <property type="evidence" value="ECO:0007669"/>
    <property type="project" value="UniProtKB-KW"/>
</dbReference>
<dbReference type="InterPro" id="IPR011989">
    <property type="entry name" value="ARM-like"/>
</dbReference>
<dbReference type="InterPro" id="IPR004155">
    <property type="entry name" value="PBS_lyase_HEAT"/>
</dbReference>
<dbReference type="Pfam" id="PF13646">
    <property type="entry name" value="HEAT_2"/>
    <property type="match status" value="1"/>
</dbReference>
<keyword evidence="1" id="KW-0456">Lyase</keyword>
<dbReference type="SUPFAM" id="SSF48371">
    <property type="entry name" value="ARM repeat"/>
    <property type="match status" value="1"/>
</dbReference>
<protein>
    <submittedName>
        <fullName evidence="1">PBS lyase HEAT domain protein repeat-containing protein</fullName>
    </submittedName>
</protein>
<gene>
    <name evidence="1" type="ordered locus">Mpal_0515</name>
</gene>
<dbReference type="OrthoDB" id="10495at2157"/>
<dbReference type="STRING" id="521011.Mpal_0515"/>
<proteinExistence type="predicted"/>
<dbReference type="GO" id="GO:0016491">
    <property type="term" value="F:oxidoreductase activity"/>
    <property type="evidence" value="ECO:0007669"/>
    <property type="project" value="TreeGrafter"/>
</dbReference>
<dbReference type="InterPro" id="IPR016024">
    <property type="entry name" value="ARM-type_fold"/>
</dbReference>
<reference evidence="1 2" key="1">
    <citation type="journal article" date="2015" name="Genome Announc.">
        <title>Complete Genome Sequence of Methanosphaerula palustris E1-9CT, a Hydrogenotrophic Methanogen Isolated from a Minerotrophic Fen Peatland.</title>
        <authorList>
            <person name="Cadillo-Quiroz H."/>
            <person name="Browne P."/>
            <person name="Kyrpides N."/>
            <person name="Woyke T."/>
            <person name="Goodwin L."/>
            <person name="Detter C."/>
            <person name="Yavitt J.B."/>
            <person name="Zinder S.H."/>
        </authorList>
    </citation>
    <scope>NUCLEOTIDE SEQUENCE [LARGE SCALE GENOMIC DNA]</scope>
    <source>
        <strain evidence="2">ATCC BAA-1556 / DSM 19958 / E1-9c</strain>
    </source>
</reference>
<sequence>MSDNEEVESQITRIRQGGLEERRAAVRELVVMSERAVGPLIAALLAESNPDPRWYMAGALGRIGSPGVAPLLAAMRENTDHDFRRYAAAALGEVRGSAILPLIEALQDPDREIRQFAALALCRIGDPAVGPLKQACAEGGDVEARARQVLWKLGDAGLAALIERSNSQDM</sequence>
<dbReference type="AlphaFoldDB" id="B8GKK5"/>
<name>B8GKK5_METPE</name>
<dbReference type="PANTHER" id="PTHR12697">
    <property type="entry name" value="PBS LYASE HEAT-LIKE PROTEIN"/>
    <property type="match status" value="1"/>
</dbReference>